<evidence type="ECO:0000313" key="4">
    <source>
        <dbReference type="Proteomes" id="UP001229244"/>
    </source>
</evidence>
<dbReference type="RefSeq" id="WP_306885521.1">
    <property type="nucleotide sequence ID" value="NZ_JAUSUL010000002.1"/>
</dbReference>
<proteinExistence type="predicted"/>
<keyword evidence="4" id="KW-1185">Reference proteome</keyword>
<dbReference type="EMBL" id="JAUSUL010000002">
    <property type="protein sequence ID" value="MDQ0315698.1"/>
    <property type="molecule type" value="Genomic_DNA"/>
</dbReference>
<dbReference type="Proteomes" id="UP001229244">
    <property type="component" value="Unassembled WGS sequence"/>
</dbReference>
<comment type="caution">
    <text evidence="3">The sequence shown here is derived from an EMBL/GenBank/DDBJ whole genome shotgun (WGS) entry which is preliminary data.</text>
</comment>
<dbReference type="Pfam" id="PF10099">
    <property type="entry name" value="RskA_C"/>
    <property type="match status" value="1"/>
</dbReference>
<organism evidence="3 4">
    <name type="scientific">Amorphus orientalis</name>
    <dbReference type="NCBI Taxonomy" id="649198"/>
    <lineage>
        <taxon>Bacteria</taxon>
        <taxon>Pseudomonadati</taxon>
        <taxon>Pseudomonadota</taxon>
        <taxon>Alphaproteobacteria</taxon>
        <taxon>Hyphomicrobiales</taxon>
        <taxon>Amorphaceae</taxon>
        <taxon>Amorphus</taxon>
    </lineage>
</organism>
<dbReference type="AlphaFoldDB" id="A0AAE3VP76"/>
<dbReference type="InterPro" id="IPR051474">
    <property type="entry name" value="Anti-sigma-K/W_factor"/>
</dbReference>
<feature type="region of interest" description="Disordered" evidence="1">
    <location>
        <begin position="73"/>
        <end position="93"/>
    </location>
</feature>
<sequence length="235" mass="24870">MTRPVEELADEFVLGLLDAQEAKDVEHRMDRDPALAQAVATARDRYLALDLAAEPVDLPSGFADRVDAALGAGEDNAPEAPADVPPAANENKPAPRRRWRMAAAAAVVAFVVGLGLGREVFVQEPVVIAVLLDETGTPTAVVEDFGNDTAEIRFLADVQVPAGRVMEVWTLPSQERGPVSLGLVDAARQARLRGPELPSPSDNQLYEITLEQAGGSPTGRPTGPIIAKGFAAPQI</sequence>
<evidence type="ECO:0000256" key="1">
    <source>
        <dbReference type="SAM" id="MobiDB-lite"/>
    </source>
</evidence>
<dbReference type="PANTHER" id="PTHR37461">
    <property type="entry name" value="ANTI-SIGMA-K FACTOR RSKA"/>
    <property type="match status" value="1"/>
</dbReference>
<feature type="compositionally biased region" description="Low complexity" evidence="1">
    <location>
        <begin position="74"/>
        <end position="91"/>
    </location>
</feature>
<dbReference type="GO" id="GO:0006417">
    <property type="term" value="P:regulation of translation"/>
    <property type="evidence" value="ECO:0007669"/>
    <property type="project" value="TreeGrafter"/>
</dbReference>
<evidence type="ECO:0000259" key="2">
    <source>
        <dbReference type="Pfam" id="PF10099"/>
    </source>
</evidence>
<name>A0AAE3VP76_9HYPH</name>
<dbReference type="InterPro" id="IPR018764">
    <property type="entry name" value="RskA_C"/>
</dbReference>
<dbReference type="PANTHER" id="PTHR37461:SF1">
    <property type="entry name" value="ANTI-SIGMA-K FACTOR RSKA"/>
    <property type="match status" value="1"/>
</dbReference>
<evidence type="ECO:0000313" key="3">
    <source>
        <dbReference type="EMBL" id="MDQ0315698.1"/>
    </source>
</evidence>
<dbReference type="GO" id="GO:0005886">
    <property type="term" value="C:plasma membrane"/>
    <property type="evidence" value="ECO:0007669"/>
    <property type="project" value="InterPro"/>
</dbReference>
<gene>
    <name evidence="3" type="ORF">J2S73_002155</name>
</gene>
<dbReference type="GO" id="GO:0016989">
    <property type="term" value="F:sigma factor antagonist activity"/>
    <property type="evidence" value="ECO:0007669"/>
    <property type="project" value="TreeGrafter"/>
</dbReference>
<reference evidence="3" key="1">
    <citation type="submission" date="2023-07" db="EMBL/GenBank/DDBJ databases">
        <title>Genomic Encyclopedia of Type Strains, Phase IV (KMG-IV): sequencing the most valuable type-strain genomes for metagenomic binning, comparative biology and taxonomic classification.</title>
        <authorList>
            <person name="Goeker M."/>
        </authorList>
    </citation>
    <scope>NUCLEOTIDE SEQUENCE</scope>
    <source>
        <strain evidence="3">DSM 21202</strain>
    </source>
</reference>
<feature type="domain" description="Anti-sigma K factor RskA C-terminal" evidence="2">
    <location>
        <begin position="101"/>
        <end position="225"/>
    </location>
</feature>
<accession>A0AAE3VP76</accession>
<protein>
    <submittedName>
        <fullName evidence="3">Anti-sigma-K factor RskA</fullName>
    </submittedName>
</protein>